<sequence>MSFDSRVPFCQDEREDPLSVFHIQNEEFAAPESLAQQGLIYTLRRRQWQDNISELLAYIPAVFILQDPLETSDHGSLSLQSLNNSSQGYSQGYFENDYQPGTPEQQQEYGFPEIAFIHYDHNGPSSRYTISLDSASVNVYLCLECSYMTNKKFNFERHASTHMVDRTVYGCYYCAKLYSTRSNLSRHILQVIVQMSQKRKKGKRACVIVILAALRFNLALHPKAICGTIFNKSTYIHDRLAFILNSNFTNSHFEPLQSFEPLQFQKNVSGLESLLKAIFSCLTKIKKF</sequence>
<dbReference type="RefSeq" id="XP_018298010.1">
    <property type="nucleotide sequence ID" value="XM_018440423.1"/>
</dbReference>
<dbReference type="VEuPathDB" id="FungiDB:PHYBLDRAFT_59015"/>
<evidence type="ECO:0000256" key="1">
    <source>
        <dbReference type="PROSITE-ProRule" id="PRU00042"/>
    </source>
</evidence>
<feature type="domain" description="C2H2-type" evidence="2">
    <location>
        <begin position="169"/>
        <end position="199"/>
    </location>
</feature>
<dbReference type="Proteomes" id="UP000077315">
    <property type="component" value="Unassembled WGS sequence"/>
</dbReference>
<keyword evidence="4" id="KW-1185">Reference proteome</keyword>
<accession>A0A167QNL7</accession>
<dbReference type="OrthoDB" id="7730972at2759"/>
<protein>
    <submittedName>
        <fullName evidence="3">C2H2-type zinc finger transcription factor</fullName>
    </submittedName>
</protein>
<keyword evidence="1" id="KW-0862">Zinc</keyword>
<dbReference type="AlphaFoldDB" id="A0A167QNL7"/>
<keyword evidence="1" id="KW-0479">Metal-binding</keyword>
<evidence type="ECO:0000259" key="2">
    <source>
        <dbReference type="PROSITE" id="PS50157"/>
    </source>
</evidence>
<keyword evidence="1" id="KW-0863">Zinc-finger</keyword>
<organism evidence="3 4">
    <name type="scientific">Phycomyces blakesleeanus (strain ATCC 8743b / DSM 1359 / FGSC 10004 / NBRC 33097 / NRRL 1555)</name>
    <dbReference type="NCBI Taxonomy" id="763407"/>
    <lineage>
        <taxon>Eukaryota</taxon>
        <taxon>Fungi</taxon>
        <taxon>Fungi incertae sedis</taxon>
        <taxon>Mucoromycota</taxon>
        <taxon>Mucoromycotina</taxon>
        <taxon>Mucoromycetes</taxon>
        <taxon>Mucorales</taxon>
        <taxon>Phycomycetaceae</taxon>
        <taxon>Phycomyces</taxon>
    </lineage>
</organism>
<dbReference type="SUPFAM" id="SSF57667">
    <property type="entry name" value="beta-beta-alpha zinc fingers"/>
    <property type="match status" value="1"/>
</dbReference>
<reference evidence="4" key="1">
    <citation type="submission" date="2015-06" db="EMBL/GenBank/DDBJ databases">
        <title>Expansion of signal transduction pathways in fungi by whole-genome duplication.</title>
        <authorList>
            <consortium name="DOE Joint Genome Institute"/>
            <person name="Corrochano L.M."/>
            <person name="Kuo A."/>
            <person name="Marcet-Houben M."/>
            <person name="Polaino S."/>
            <person name="Salamov A."/>
            <person name="Villalobos J.M."/>
            <person name="Alvarez M.I."/>
            <person name="Avalos J."/>
            <person name="Benito E.P."/>
            <person name="Benoit I."/>
            <person name="Burger G."/>
            <person name="Camino L.P."/>
            <person name="Canovas D."/>
            <person name="Cerda-Olmedo E."/>
            <person name="Cheng J.-F."/>
            <person name="Dominguez A."/>
            <person name="Elias M."/>
            <person name="Eslava A.P."/>
            <person name="Glaser F."/>
            <person name="Grimwood J."/>
            <person name="Gutierrez G."/>
            <person name="Heitman J."/>
            <person name="Henrissat B."/>
            <person name="Iturriaga E.A."/>
            <person name="Lang B.F."/>
            <person name="Lavin J.L."/>
            <person name="Lee S."/>
            <person name="Li W."/>
            <person name="Lindquist E."/>
            <person name="Lopez-Garcia S."/>
            <person name="Luque E.M."/>
            <person name="Marcos A.T."/>
            <person name="Martin J."/>
            <person name="McCluskey K."/>
            <person name="Medina H.R."/>
            <person name="Miralles-Duran A."/>
            <person name="Miyazaki A."/>
            <person name="Munoz-Torres E."/>
            <person name="Oguiza J.A."/>
            <person name="Ohm R."/>
            <person name="Olmedo M."/>
            <person name="Orejas M."/>
            <person name="Ortiz-Castellanos L."/>
            <person name="Pisabarro A.G."/>
            <person name="Rodriguez-Romero J."/>
            <person name="Ruiz-Herrera J."/>
            <person name="Ruiz-Vazquez R."/>
            <person name="Sanz C."/>
            <person name="Schackwitz W."/>
            <person name="Schmutz J."/>
            <person name="Shahriari M."/>
            <person name="Shelest E."/>
            <person name="Silva-Franco F."/>
            <person name="Soanes D."/>
            <person name="Syed K."/>
            <person name="Tagua V.G."/>
            <person name="Talbot N.J."/>
            <person name="Thon M."/>
            <person name="De vries R.P."/>
            <person name="Wiebenga A."/>
            <person name="Yadav J.S."/>
            <person name="Braun E.L."/>
            <person name="Baker S."/>
            <person name="Garre V."/>
            <person name="Horwitz B."/>
            <person name="Torres-Martinez S."/>
            <person name="Idnurm A."/>
            <person name="Herrera-Estrella A."/>
            <person name="Gabaldon T."/>
            <person name="Grigoriev I.V."/>
        </authorList>
    </citation>
    <scope>NUCLEOTIDE SEQUENCE [LARGE SCALE GENOMIC DNA]</scope>
    <source>
        <strain evidence="4">NRRL 1555(-)</strain>
    </source>
</reference>
<feature type="domain" description="C2H2-type" evidence="2">
    <location>
        <begin position="140"/>
        <end position="167"/>
    </location>
</feature>
<dbReference type="EMBL" id="KV440972">
    <property type="protein sequence ID" value="OAD79970.1"/>
    <property type="molecule type" value="Genomic_DNA"/>
</dbReference>
<dbReference type="InterPro" id="IPR036236">
    <property type="entry name" value="Znf_C2H2_sf"/>
</dbReference>
<dbReference type="GO" id="GO:0008270">
    <property type="term" value="F:zinc ion binding"/>
    <property type="evidence" value="ECO:0007669"/>
    <property type="project" value="UniProtKB-KW"/>
</dbReference>
<evidence type="ECO:0000313" key="4">
    <source>
        <dbReference type="Proteomes" id="UP000077315"/>
    </source>
</evidence>
<name>A0A167QNL7_PHYB8</name>
<dbReference type="GeneID" id="29001329"/>
<evidence type="ECO:0000313" key="3">
    <source>
        <dbReference type="EMBL" id="OAD79970.1"/>
    </source>
</evidence>
<dbReference type="Gene3D" id="3.30.160.60">
    <property type="entry name" value="Classic Zinc Finger"/>
    <property type="match status" value="1"/>
</dbReference>
<gene>
    <name evidence="3" type="ORF">PHYBLDRAFT_59015</name>
</gene>
<dbReference type="InterPro" id="IPR013087">
    <property type="entry name" value="Znf_C2H2_type"/>
</dbReference>
<proteinExistence type="predicted"/>
<dbReference type="PROSITE" id="PS50157">
    <property type="entry name" value="ZINC_FINGER_C2H2_2"/>
    <property type="match status" value="2"/>
</dbReference>
<dbReference type="InParanoid" id="A0A167QNL7"/>